<dbReference type="EMBL" id="CAJVQC010020035">
    <property type="protein sequence ID" value="CAG8705344.1"/>
    <property type="molecule type" value="Genomic_DNA"/>
</dbReference>
<organism evidence="1 2">
    <name type="scientific">Racocetra persica</name>
    <dbReference type="NCBI Taxonomy" id="160502"/>
    <lineage>
        <taxon>Eukaryota</taxon>
        <taxon>Fungi</taxon>
        <taxon>Fungi incertae sedis</taxon>
        <taxon>Mucoromycota</taxon>
        <taxon>Glomeromycotina</taxon>
        <taxon>Glomeromycetes</taxon>
        <taxon>Diversisporales</taxon>
        <taxon>Gigasporaceae</taxon>
        <taxon>Racocetra</taxon>
    </lineage>
</organism>
<dbReference type="Proteomes" id="UP000789920">
    <property type="component" value="Unassembled WGS sequence"/>
</dbReference>
<protein>
    <submittedName>
        <fullName evidence="1">2524_t:CDS:1</fullName>
    </submittedName>
</protein>
<feature type="non-terminal residue" evidence="1">
    <location>
        <position position="325"/>
    </location>
</feature>
<proteinExistence type="predicted"/>
<sequence>MSSQNKHVICITSCDRYLGHGIAHCLLHERKQRGHKYHVRVLARDTSNLGEFNKLGAEVIQIDYNKTDTIERALTGSLWVLWIPESDNDRLHMAKTFADAAKKVSVSNLLFCSVLGADDADEKCLREFRDMEKKAESAVDRHCILRSALAVQCLHHFSKRIVEKNQLTLPIRRDSRMAPIHLNDVFCTIHCIVYDGHGQLRNEMEKTHHKRHYTLTGPESISAVTLIAMMNIVTDANVEFMEIKRRECEEYLRSCEDEKMIGLTKHGDQESREDLFPNPPCPNQTEILTLCDMFDYIKSGKANYISGDVQKITEHEPVPVISYFK</sequence>
<accession>A0ACA9PE54</accession>
<name>A0ACA9PE54_9GLOM</name>
<gene>
    <name evidence="1" type="ORF">RPERSI_LOCUS10213</name>
</gene>
<keyword evidence="2" id="KW-1185">Reference proteome</keyword>
<evidence type="ECO:0000313" key="2">
    <source>
        <dbReference type="Proteomes" id="UP000789920"/>
    </source>
</evidence>
<comment type="caution">
    <text evidence="1">The sequence shown here is derived from an EMBL/GenBank/DDBJ whole genome shotgun (WGS) entry which is preliminary data.</text>
</comment>
<reference evidence="1" key="1">
    <citation type="submission" date="2021-06" db="EMBL/GenBank/DDBJ databases">
        <authorList>
            <person name="Kallberg Y."/>
            <person name="Tangrot J."/>
            <person name="Rosling A."/>
        </authorList>
    </citation>
    <scope>NUCLEOTIDE SEQUENCE</scope>
    <source>
        <strain evidence="1">MA461A</strain>
    </source>
</reference>
<evidence type="ECO:0000313" key="1">
    <source>
        <dbReference type="EMBL" id="CAG8705344.1"/>
    </source>
</evidence>